<feature type="region of interest" description="Disordered" evidence="10">
    <location>
        <begin position="427"/>
        <end position="460"/>
    </location>
</feature>
<evidence type="ECO:0000256" key="1">
    <source>
        <dbReference type="ARBA" id="ARBA00005190"/>
    </source>
</evidence>
<keyword evidence="5" id="KW-0547">Nucleotide-binding</keyword>
<dbReference type="GO" id="GO:0005829">
    <property type="term" value="C:cytosol"/>
    <property type="evidence" value="ECO:0007669"/>
    <property type="project" value="TreeGrafter"/>
</dbReference>
<dbReference type="Pfam" id="PF02782">
    <property type="entry name" value="FGGY_C"/>
    <property type="match status" value="1"/>
</dbReference>
<dbReference type="NCBIfam" id="NF000756">
    <property type="entry name" value="PRK00047.1"/>
    <property type="match status" value="1"/>
</dbReference>
<organism evidence="14">
    <name type="scientific">Heterosigma akashiwo</name>
    <name type="common">Chromophytic alga</name>
    <name type="synonym">Heterosigma carterae</name>
    <dbReference type="NCBI Taxonomy" id="2829"/>
    <lineage>
        <taxon>Eukaryota</taxon>
        <taxon>Sar</taxon>
        <taxon>Stramenopiles</taxon>
        <taxon>Ochrophyta</taxon>
        <taxon>Raphidophyceae</taxon>
        <taxon>Chattonellales</taxon>
        <taxon>Chattonellaceae</taxon>
        <taxon>Heterosigma</taxon>
    </lineage>
</organism>
<keyword evidence="4" id="KW-0808">Transferase</keyword>
<reference evidence="14" key="1">
    <citation type="submission" date="2021-01" db="EMBL/GenBank/DDBJ databases">
        <authorList>
            <person name="Corre E."/>
            <person name="Pelletier E."/>
            <person name="Niang G."/>
            <person name="Scheremetjew M."/>
            <person name="Finn R."/>
            <person name="Kale V."/>
            <person name="Holt S."/>
            <person name="Cochrane G."/>
            <person name="Meng A."/>
            <person name="Brown T."/>
            <person name="Cohen L."/>
        </authorList>
    </citation>
    <scope>NUCLEOTIDE SEQUENCE</scope>
    <source>
        <strain evidence="14">CCMP3107</strain>
    </source>
</reference>
<dbReference type="PIRSF" id="PIRSF000538">
    <property type="entry name" value="GlpK"/>
    <property type="match status" value="1"/>
</dbReference>
<dbReference type="InterPro" id="IPR000577">
    <property type="entry name" value="Carb_kinase_FGGY"/>
</dbReference>
<feature type="domain" description="Carbohydrate kinase FGGY C-terminal" evidence="13">
    <location>
        <begin position="294"/>
        <end position="427"/>
    </location>
</feature>
<dbReference type="CDD" id="cd07769">
    <property type="entry name" value="ASKHA_NBD_FGGY_GK"/>
    <property type="match status" value="1"/>
</dbReference>
<accession>A0A7S3XTB3</accession>
<protein>
    <recommendedName>
        <fullName evidence="3">glycerol kinase</fullName>
        <ecNumber evidence="3">2.7.1.30</ecNumber>
    </recommendedName>
    <alternativeName>
        <fullName evidence="9">ATP:glycerol 3-phosphotransferase</fullName>
    </alternativeName>
</protein>
<evidence type="ECO:0000256" key="4">
    <source>
        <dbReference type="ARBA" id="ARBA00022679"/>
    </source>
</evidence>
<feature type="compositionally biased region" description="Gly residues" evidence="10">
    <location>
        <begin position="434"/>
        <end position="448"/>
    </location>
</feature>
<dbReference type="GO" id="GO:0004370">
    <property type="term" value="F:glycerol kinase activity"/>
    <property type="evidence" value="ECO:0007669"/>
    <property type="project" value="UniProtKB-EC"/>
</dbReference>
<dbReference type="EC" id="2.7.1.30" evidence="3"/>
<proteinExistence type="inferred from homology"/>
<evidence type="ECO:0000256" key="8">
    <source>
        <dbReference type="ARBA" id="ARBA00022840"/>
    </source>
</evidence>
<evidence type="ECO:0000256" key="7">
    <source>
        <dbReference type="ARBA" id="ARBA00022798"/>
    </source>
</evidence>
<dbReference type="Gene3D" id="3.30.420.40">
    <property type="match status" value="2"/>
</dbReference>
<evidence type="ECO:0000313" key="14">
    <source>
        <dbReference type="EMBL" id="CAE0631650.1"/>
    </source>
</evidence>
<evidence type="ECO:0000256" key="11">
    <source>
        <dbReference type="SAM" id="SignalP"/>
    </source>
</evidence>
<dbReference type="PANTHER" id="PTHR10196">
    <property type="entry name" value="SUGAR KINASE"/>
    <property type="match status" value="1"/>
</dbReference>
<dbReference type="SUPFAM" id="SSF53067">
    <property type="entry name" value="Actin-like ATPase domain"/>
    <property type="match status" value="2"/>
</dbReference>
<evidence type="ECO:0000256" key="3">
    <source>
        <dbReference type="ARBA" id="ARBA00012099"/>
    </source>
</evidence>
<feature type="domain" description="Carbohydrate kinase FGGY N-terminal" evidence="12">
    <location>
        <begin position="36"/>
        <end position="284"/>
    </location>
</feature>
<dbReference type="UniPathway" id="UPA00618">
    <property type="reaction ID" value="UER00672"/>
</dbReference>
<gene>
    <name evidence="14" type="ORF">HAKA00212_LOCUS10355</name>
</gene>
<dbReference type="AlphaFoldDB" id="A0A7S3XTB3"/>
<name>A0A7S3XTB3_HETAK</name>
<keyword evidence="11" id="KW-0732">Signal</keyword>
<dbReference type="InterPro" id="IPR018484">
    <property type="entry name" value="FGGY_N"/>
</dbReference>
<dbReference type="GO" id="GO:0005524">
    <property type="term" value="F:ATP binding"/>
    <property type="evidence" value="ECO:0007669"/>
    <property type="project" value="UniProtKB-KW"/>
</dbReference>
<feature type="chain" id="PRO_5030851389" description="glycerol kinase" evidence="11">
    <location>
        <begin position="26"/>
        <end position="460"/>
    </location>
</feature>
<dbReference type="GO" id="GO:0019563">
    <property type="term" value="P:glycerol catabolic process"/>
    <property type="evidence" value="ECO:0007669"/>
    <property type="project" value="UniProtKB-UniPathway"/>
</dbReference>
<dbReference type="PROSITE" id="PS00933">
    <property type="entry name" value="FGGY_KINASES_1"/>
    <property type="match status" value="1"/>
</dbReference>
<dbReference type="InterPro" id="IPR043129">
    <property type="entry name" value="ATPase_NBD"/>
</dbReference>
<dbReference type="PANTHER" id="PTHR10196:SF69">
    <property type="entry name" value="GLYCEROL KINASE"/>
    <property type="match status" value="1"/>
</dbReference>
<evidence type="ECO:0000256" key="9">
    <source>
        <dbReference type="ARBA" id="ARBA00043149"/>
    </source>
</evidence>
<comment type="pathway">
    <text evidence="1">Polyol metabolism; glycerol degradation via glycerol kinase pathway; sn-glycerol 3-phosphate from glycerol: step 1/1.</text>
</comment>
<evidence type="ECO:0000256" key="10">
    <source>
        <dbReference type="SAM" id="MobiDB-lite"/>
    </source>
</evidence>
<evidence type="ECO:0000256" key="6">
    <source>
        <dbReference type="ARBA" id="ARBA00022777"/>
    </source>
</evidence>
<evidence type="ECO:0000256" key="2">
    <source>
        <dbReference type="ARBA" id="ARBA00009156"/>
    </source>
</evidence>
<dbReference type="FunFam" id="3.30.420.40:FF:000008">
    <property type="entry name" value="Glycerol kinase"/>
    <property type="match status" value="1"/>
</dbReference>
<dbReference type="Pfam" id="PF00370">
    <property type="entry name" value="FGGY_N"/>
    <property type="match status" value="1"/>
</dbReference>
<keyword evidence="8" id="KW-0067">ATP-binding</keyword>
<evidence type="ECO:0000259" key="13">
    <source>
        <dbReference type="Pfam" id="PF02782"/>
    </source>
</evidence>
<evidence type="ECO:0000259" key="12">
    <source>
        <dbReference type="Pfam" id="PF00370"/>
    </source>
</evidence>
<dbReference type="InterPro" id="IPR018485">
    <property type="entry name" value="FGGY_C"/>
</dbReference>
<dbReference type="InterPro" id="IPR018483">
    <property type="entry name" value="Carb_kinase_FGGY_CS"/>
</dbReference>
<keyword evidence="6" id="KW-0418">Kinase</keyword>
<feature type="signal peptide" evidence="11">
    <location>
        <begin position="1"/>
        <end position="25"/>
    </location>
</feature>
<dbReference type="EMBL" id="HBIU01022240">
    <property type="protein sequence ID" value="CAE0631650.1"/>
    <property type="molecule type" value="Transcribed_RNA"/>
</dbReference>
<evidence type="ECO:0000256" key="5">
    <source>
        <dbReference type="ARBA" id="ARBA00022741"/>
    </source>
</evidence>
<comment type="similarity">
    <text evidence="2">Belongs to the FGGY kinase family.</text>
</comment>
<keyword evidence="7" id="KW-0319">Glycerol metabolism</keyword>
<sequence length="460" mass="48853">MLTYKRLNVIVILCILSAHVKLGWCNTNAAAAPKKYVGAIDQGTSSTRFMVFNEQGEVVSIEQMEHDQIYPKPGWVEHNPNQIWENTEKCIKKALKKGKLKPTDLAAIGITNQRETTVVWNKHTGEPYYNAIVWNDIRTAEICSELEKGSSKGIDRFRGKTGLPIAPYFSATKLKWIFDHFPEAKAAAETGDALFGTMDCFLAWKLSGGTRHLTDVTNACRTLLLDLDTLDWDEGQLAALGVPRACLPEIVPSSKVLFECAAGTGLEGVPLAGILGDQQAALFGQACFAPGEAKATYGTGAFVLMNTGAKVASRSGLLTTVAYQLDGQAAVYALEGSVAYCGSLIQWLRDNLGLVGSAAETEALAASVPDTGGMYLVPAFSGLFAPRWRKDARGVAAGLTAFNTRVVFFDAAAAAASLVRGVFGSAREEDAGDGKGVGRMGDGGGGGEQLSVAGDAEVRA</sequence>